<proteinExistence type="predicted"/>
<protein>
    <submittedName>
        <fullName evidence="1">Uncharacterized protein</fullName>
    </submittedName>
</protein>
<dbReference type="AlphaFoldDB" id="A0A089YL92"/>
<evidence type="ECO:0000313" key="2">
    <source>
        <dbReference type="Proteomes" id="UP000029499"/>
    </source>
</evidence>
<sequence>MVQIPAWLPTISKQVTLKIPRSLVLKIGGNLSKHNYLRAIGISKELQRQLAQAGEPVELYQAILAQEDIYQTFHDDVASYHVSTIAEFLNELWWGIQTYLVPEYERSHPNNEVDPRDWYQYPSDLNDLFSKACYWNLMNQIRSGPIFPPFRVTKHLKGRY</sequence>
<gene>
    <name evidence="1" type="ORF">LT40_07025</name>
</gene>
<accession>A0A089YL92</accession>
<dbReference type="KEGG" id="prh:LT40_07025"/>
<dbReference type="EMBL" id="CP009533">
    <property type="protein sequence ID" value="AIS17173.1"/>
    <property type="molecule type" value="Genomic_DNA"/>
</dbReference>
<dbReference type="HOGENOM" id="CLU_1650691_0_0_6"/>
<name>A0A089YL92_9PSED</name>
<keyword evidence="2" id="KW-1185">Reference proteome</keyword>
<reference evidence="1 2" key="1">
    <citation type="journal article" date="2015" name="J. Biotechnol.">
        <title>Complete genome sequence of Pseudomonas rhizosphaerae IH5T (=DSM 16299T), a phosphate-solubilizing rhizobacterium for bacterial biofertilizer.</title>
        <authorList>
            <person name="Kwak Y."/>
            <person name="Jung B.K."/>
            <person name="Shin J.H."/>
        </authorList>
    </citation>
    <scope>NUCLEOTIDE SEQUENCE [LARGE SCALE GENOMIC DNA]</scope>
    <source>
        <strain evidence="1">DSM 16299</strain>
    </source>
</reference>
<dbReference type="Proteomes" id="UP000029499">
    <property type="component" value="Chromosome"/>
</dbReference>
<evidence type="ECO:0000313" key="1">
    <source>
        <dbReference type="EMBL" id="AIS17173.1"/>
    </source>
</evidence>
<dbReference type="eggNOG" id="ENOG5032WBS">
    <property type="taxonomic scope" value="Bacteria"/>
</dbReference>
<organism evidence="1 2">
    <name type="scientific">Pseudomonas rhizosphaerae</name>
    <dbReference type="NCBI Taxonomy" id="216142"/>
    <lineage>
        <taxon>Bacteria</taxon>
        <taxon>Pseudomonadati</taxon>
        <taxon>Pseudomonadota</taxon>
        <taxon>Gammaproteobacteria</taxon>
        <taxon>Pseudomonadales</taxon>
        <taxon>Pseudomonadaceae</taxon>
        <taxon>Pseudomonas</taxon>
    </lineage>
</organism>